<organism evidence="2">
    <name type="scientific">Solanum chilense</name>
    <name type="common">Tomato</name>
    <name type="synonym">Lycopersicon chilense</name>
    <dbReference type="NCBI Taxonomy" id="4083"/>
    <lineage>
        <taxon>Eukaryota</taxon>
        <taxon>Viridiplantae</taxon>
        <taxon>Streptophyta</taxon>
        <taxon>Embryophyta</taxon>
        <taxon>Tracheophyta</taxon>
        <taxon>Spermatophyta</taxon>
        <taxon>Magnoliopsida</taxon>
        <taxon>eudicotyledons</taxon>
        <taxon>Gunneridae</taxon>
        <taxon>Pentapetalae</taxon>
        <taxon>asterids</taxon>
        <taxon>lamiids</taxon>
        <taxon>Solanales</taxon>
        <taxon>Solanaceae</taxon>
        <taxon>Solanoideae</taxon>
        <taxon>Solaneae</taxon>
        <taxon>Solanum</taxon>
        <taxon>Solanum subgen. Lycopersicon</taxon>
    </lineage>
</organism>
<evidence type="ECO:0000313" key="2">
    <source>
        <dbReference type="EMBL" id="TMW88176.1"/>
    </source>
</evidence>
<feature type="non-terminal residue" evidence="2">
    <location>
        <position position="112"/>
    </location>
</feature>
<protein>
    <submittedName>
        <fullName evidence="2">Uncharacterized protein</fullName>
    </submittedName>
</protein>
<feature type="non-terminal residue" evidence="2">
    <location>
        <position position="1"/>
    </location>
</feature>
<dbReference type="AlphaFoldDB" id="A0A6N2B0Z6"/>
<evidence type="ECO:0000256" key="1">
    <source>
        <dbReference type="SAM" id="MobiDB-lite"/>
    </source>
</evidence>
<accession>A0A6N2B0Z6</accession>
<name>A0A6N2B0Z6_SOLCI</name>
<dbReference type="EMBL" id="RXGB01005283">
    <property type="protein sequence ID" value="TMW88176.1"/>
    <property type="molecule type" value="Genomic_DNA"/>
</dbReference>
<comment type="caution">
    <text evidence="2">The sequence shown here is derived from an EMBL/GenBank/DDBJ whole genome shotgun (WGS) entry which is preliminary data.</text>
</comment>
<gene>
    <name evidence="2" type="ORF">EJD97_018959</name>
</gene>
<reference evidence="2" key="1">
    <citation type="submission" date="2019-05" db="EMBL/GenBank/DDBJ databases">
        <title>The de novo reference genome and transcriptome assemblies of the wild tomato species Solanum chilense.</title>
        <authorList>
            <person name="Stam R."/>
            <person name="Nosenko T."/>
            <person name="Hoerger A.C."/>
            <person name="Stephan W."/>
            <person name="Seidel M.A."/>
            <person name="Kuhn J.M.M."/>
            <person name="Haberer G."/>
            <person name="Tellier A."/>
        </authorList>
    </citation>
    <scope>NUCLEOTIDE SEQUENCE</scope>
    <source>
        <tissue evidence="2">Mature leaves</tissue>
    </source>
</reference>
<feature type="region of interest" description="Disordered" evidence="1">
    <location>
        <begin position="1"/>
        <end position="30"/>
    </location>
</feature>
<sequence length="112" mass="12307">NLDDEIGIGEGGGEGGGDGEGESVGEAQVEGTDLETKFPPTLIVGNNNPCASQTSRVNNVRDDETRFYKGMSFKNKQELKNSLKIACLKKDFRLKKVINSRNVFSFKRSYTN</sequence>
<proteinExistence type="predicted"/>